<dbReference type="InterPro" id="IPR001789">
    <property type="entry name" value="Sig_transdc_resp-reg_receiver"/>
</dbReference>
<feature type="modified residue" description="4-aspartylphosphate" evidence="8">
    <location>
        <position position="55"/>
    </location>
</feature>
<evidence type="ECO:0000256" key="3">
    <source>
        <dbReference type="ARBA" id="ARBA00022553"/>
    </source>
</evidence>
<feature type="domain" description="Response regulatory" evidence="10">
    <location>
        <begin position="3"/>
        <end position="120"/>
    </location>
</feature>
<keyword evidence="3 8" id="KW-0597">Phosphoprotein</keyword>
<feature type="domain" description="HTH araC/xylS-type" evidence="9">
    <location>
        <begin position="424"/>
        <end position="522"/>
    </location>
</feature>
<dbReference type="InterPro" id="IPR051552">
    <property type="entry name" value="HptR"/>
</dbReference>
<dbReference type="Gene3D" id="3.40.50.2300">
    <property type="match status" value="1"/>
</dbReference>
<evidence type="ECO:0008006" key="13">
    <source>
        <dbReference type="Google" id="ProtNLM"/>
    </source>
</evidence>
<dbReference type="Proteomes" id="UP000250369">
    <property type="component" value="Unassembled WGS sequence"/>
</dbReference>
<dbReference type="Gene3D" id="1.10.10.60">
    <property type="entry name" value="Homeodomain-like"/>
    <property type="match status" value="2"/>
</dbReference>
<comment type="caution">
    <text evidence="11">The sequence shown here is derived from an EMBL/GenBank/DDBJ whole genome shotgun (WGS) entry which is preliminary data.</text>
</comment>
<evidence type="ECO:0000259" key="10">
    <source>
        <dbReference type="PROSITE" id="PS50110"/>
    </source>
</evidence>
<evidence type="ECO:0000256" key="5">
    <source>
        <dbReference type="ARBA" id="ARBA00023015"/>
    </source>
</evidence>
<keyword evidence="7" id="KW-0804">Transcription</keyword>
<keyword evidence="5" id="KW-0805">Transcription regulation</keyword>
<evidence type="ECO:0000256" key="4">
    <source>
        <dbReference type="ARBA" id="ARBA00023012"/>
    </source>
</evidence>
<evidence type="ECO:0000256" key="7">
    <source>
        <dbReference type="ARBA" id="ARBA00023163"/>
    </source>
</evidence>
<dbReference type="PROSITE" id="PS01124">
    <property type="entry name" value="HTH_ARAC_FAMILY_2"/>
    <property type="match status" value="1"/>
</dbReference>
<dbReference type="EMBL" id="QMFB01000018">
    <property type="protein sequence ID" value="RAV17739.1"/>
    <property type="molecule type" value="Genomic_DNA"/>
</dbReference>
<dbReference type="InterPro" id="IPR011006">
    <property type="entry name" value="CheY-like_superfamily"/>
</dbReference>
<accession>A0A329MCD4</accession>
<gene>
    <name evidence="11" type="ORF">DQG23_26830</name>
</gene>
<dbReference type="Pfam" id="PF12833">
    <property type="entry name" value="HTH_18"/>
    <property type="match status" value="1"/>
</dbReference>
<comment type="subcellular location">
    <subcellularLocation>
        <location evidence="1">Cytoplasm</location>
    </subcellularLocation>
</comment>
<keyword evidence="2" id="KW-0963">Cytoplasm</keyword>
<name>A0A329MCD4_9BACL</name>
<dbReference type="GO" id="GO:0043565">
    <property type="term" value="F:sequence-specific DNA binding"/>
    <property type="evidence" value="ECO:0007669"/>
    <property type="project" value="InterPro"/>
</dbReference>
<proteinExistence type="predicted"/>
<dbReference type="InterPro" id="IPR018060">
    <property type="entry name" value="HTH_AraC"/>
</dbReference>
<dbReference type="InterPro" id="IPR009057">
    <property type="entry name" value="Homeodomain-like_sf"/>
</dbReference>
<dbReference type="SMART" id="SM00448">
    <property type="entry name" value="REC"/>
    <property type="match status" value="1"/>
</dbReference>
<evidence type="ECO:0000256" key="1">
    <source>
        <dbReference type="ARBA" id="ARBA00004496"/>
    </source>
</evidence>
<dbReference type="PROSITE" id="PS50110">
    <property type="entry name" value="RESPONSE_REGULATORY"/>
    <property type="match status" value="1"/>
</dbReference>
<protein>
    <recommendedName>
        <fullName evidence="13">DNA-binding response regulator</fullName>
    </recommendedName>
</protein>
<dbReference type="SUPFAM" id="SSF52172">
    <property type="entry name" value="CheY-like"/>
    <property type="match status" value="1"/>
</dbReference>
<organism evidence="11 12">
    <name type="scientific">Paenibacillus contaminans</name>
    <dbReference type="NCBI Taxonomy" id="450362"/>
    <lineage>
        <taxon>Bacteria</taxon>
        <taxon>Bacillati</taxon>
        <taxon>Bacillota</taxon>
        <taxon>Bacilli</taxon>
        <taxon>Bacillales</taxon>
        <taxon>Paenibacillaceae</taxon>
        <taxon>Paenibacillus</taxon>
    </lineage>
</organism>
<keyword evidence="12" id="KW-1185">Reference proteome</keyword>
<evidence type="ECO:0000313" key="12">
    <source>
        <dbReference type="Proteomes" id="UP000250369"/>
    </source>
</evidence>
<dbReference type="GO" id="GO:0000160">
    <property type="term" value="P:phosphorelay signal transduction system"/>
    <property type="evidence" value="ECO:0007669"/>
    <property type="project" value="UniProtKB-KW"/>
</dbReference>
<sequence>MYKILFVDDEPNICEGLKLIVDWEREGFGIAGAVFNGSEALAQLDQTAADVIITDVRMPEMSGIELIKKLYEKKYPAKIIVISGYMEFEYAREALTYGVKNYILKPINREELENTVRLLKKELDHETTNELLQRKREEFVREKLFWELVKTGVWKKTDYEIGDWGRRLEEYSYSVLVVQFEQNESAGQDDPNEWKDGIPKQMIKAAIRDTIEKYECGYLFEPDEQNMLGALLYSREQNMNVLKETVMPELFKTISRAANGMMIIALGNEAKSVAGIPESFRNSCRAIKWQRLMQGSGMTFYDDIEHVFHAECNWDHTVLLSKVQECDEAGILHELERLSQEAETLIQSDKALYSIMIHTFIELASMISESGGNAKSIIDIGSDADYVYADNSDQQLIEYIKAACIQTACYIKKKRGNFDHAVLNDIVQYVNGNYNKDISLTTLSQKFFLNQGYIGKLFKKHTGMGFVDFLNKTRIEKAAKMLEEGYLKNYEISEEVGYRDLNYFYQIFKKIKGMSPVEYKKNIRTHK</sequence>
<dbReference type="GO" id="GO:0005737">
    <property type="term" value="C:cytoplasm"/>
    <property type="evidence" value="ECO:0007669"/>
    <property type="project" value="UniProtKB-SubCell"/>
</dbReference>
<reference evidence="11 12" key="1">
    <citation type="journal article" date="2009" name="Int. J. Syst. Evol. Microbiol.">
        <title>Paenibacillus contaminans sp. nov., isolated from a contaminated laboratory plate.</title>
        <authorList>
            <person name="Chou J.H."/>
            <person name="Lee J.H."/>
            <person name="Lin M.C."/>
            <person name="Chang P.S."/>
            <person name="Arun A.B."/>
            <person name="Young C.C."/>
            <person name="Chen W.M."/>
        </authorList>
    </citation>
    <scope>NUCLEOTIDE SEQUENCE [LARGE SCALE GENOMIC DNA]</scope>
    <source>
        <strain evidence="11 12">CKOBP-6</strain>
    </source>
</reference>
<dbReference type="RefSeq" id="WP_113034105.1">
    <property type="nucleotide sequence ID" value="NZ_QMFB01000018.1"/>
</dbReference>
<evidence type="ECO:0000256" key="2">
    <source>
        <dbReference type="ARBA" id="ARBA00022490"/>
    </source>
</evidence>
<dbReference type="GO" id="GO:0003700">
    <property type="term" value="F:DNA-binding transcription factor activity"/>
    <property type="evidence" value="ECO:0007669"/>
    <property type="project" value="InterPro"/>
</dbReference>
<dbReference type="PANTHER" id="PTHR42713">
    <property type="entry name" value="HISTIDINE KINASE-RELATED"/>
    <property type="match status" value="1"/>
</dbReference>
<dbReference type="OrthoDB" id="342399at2"/>
<evidence type="ECO:0000256" key="6">
    <source>
        <dbReference type="ARBA" id="ARBA00023125"/>
    </source>
</evidence>
<evidence type="ECO:0000256" key="8">
    <source>
        <dbReference type="PROSITE-ProRule" id="PRU00169"/>
    </source>
</evidence>
<dbReference type="SUPFAM" id="SSF46689">
    <property type="entry name" value="Homeodomain-like"/>
    <property type="match status" value="1"/>
</dbReference>
<dbReference type="Pfam" id="PF00072">
    <property type="entry name" value="Response_reg"/>
    <property type="match status" value="1"/>
</dbReference>
<evidence type="ECO:0000313" key="11">
    <source>
        <dbReference type="EMBL" id="RAV17739.1"/>
    </source>
</evidence>
<keyword evidence="6" id="KW-0238">DNA-binding</keyword>
<dbReference type="CDD" id="cd17536">
    <property type="entry name" value="REC_YesN-like"/>
    <property type="match status" value="1"/>
</dbReference>
<dbReference type="PANTHER" id="PTHR42713:SF3">
    <property type="entry name" value="TRANSCRIPTIONAL REGULATORY PROTEIN HPTR"/>
    <property type="match status" value="1"/>
</dbReference>
<keyword evidence="4" id="KW-0902">Two-component regulatory system</keyword>
<dbReference type="SMART" id="SM00342">
    <property type="entry name" value="HTH_ARAC"/>
    <property type="match status" value="1"/>
</dbReference>
<evidence type="ECO:0000259" key="9">
    <source>
        <dbReference type="PROSITE" id="PS01124"/>
    </source>
</evidence>
<dbReference type="AlphaFoldDB" id="A0A329MCD4"/>